<protein>
    <submittedName>
        <fullName evidence="1">Uncharacterized protein</fullName>
    </submittedName>
</protein>
<sequence>MHNVYWLDKEKQSDGYHKVHTAQCMHGPQDRRRQTYLGVYANCLYAIREARMIYPQSKGCLFCCRL</sequence>
<evidence type="ECO:0000313" key="1">
    <source>
        <dbReference type="EMBL" id="ECS8942215.1"/>
    </source>
</evidence>
<comment type="caution">
    <text evidence="1">The sequence shown here is derived from an EMBL/GenBank/DDBJ whole genome shotgun (WGS) entry which is preliminary data.</text>
</comment>
<proteinExistence type="predicted"/>
<reference evidence="1" key="1">
    <citation type="submission" date="2018-07" db="EMBL/GenBank/DDBJ databases">
        <authorList>
            <consortium name="PulseNet: The National Subtyping Network for Foodborne Disease Surveillance"/>
            <person name="Tarr C.L."/>
            <person name="Trees E."/>
            <person name="Katz L.S."/>
            <person name="Carleton-Romer H.A."/>
            <person name="Stroika S."/>
            <person name="Kucerova Z."/>
            <person name="Roache K.F."/>
            <person name="Sabol A.L."/>
            <person name="Besser J."/>
            <person name="Gerner-Smidt P."/>
        </authorList>
    </citation>
    <scope>NUCLEOTIDE SEQUENCE</scope>
    <source>
        <strain evidence="1">PNUSAS028293</strain>
    </source>
</reference>
<dbReference type="EMBL" id="AAKKTY010000029">
    <property type="protein sequence ID" value="ECS8942215.1"/>
    <property type="molecule type" value="Genomic_DNA"/>
</dbReference>
<accession>A0A5Z8HY29</accession>
<gene>
    <name evidence="1" type="ORF">CV292_24035</name>
</gene>
<organism evidence="1">
    <name type="scientific">Salmonella enterica</name>
    <name type="common">Salmonella choleraesuis</name>
    <dbReference type="NCBI Taxonomy" id="28901"/>
    <lineage>
        <taxon>Bacteria</taxon>
        <taxon>Pseudomonadati</taxon>
        <taxon>Pseudomonadota</taxon>
        <taxon>Gammaproteobacteria</taxon>
        <taxon>Enterobacterales</taxon>
        <taxon>Enterobacteriaceae</taxon>
        <taxon>Salmonella</taxon>
    </lineage>
</organism>
<dbReference type="AlphaFoldDB" id="A0A5Z8HY29"/>
<name>A0A5Z8HY29_SALER</name>